<proteinExistence type="predicted"/>
<gene>
    <name evidence="1" type="ORF">UY23_C0001G0107</name>
</gene>
<accession>A0A0G1UBG0</accession>
<reference evidence="1 2" key="1">
    <citation type="journal article" date="2015" name="Nature">
        <title>rRNA introns, odd ribosomes, and small enigmatic genomes across a large radiation of phyla.</title>
        <authorList>
            <person name="Brown C.T."/>
            <person name="Hug L.A."/>
            <person name="Thomas B.C."/>
            <person name="Sharon I."/>
            <person name="Castelle C.J."/>
            <person name="Singh A."/>
            <person name="Wilkins M.J."/>
            <person name="Williams K.H."/>
            <person name="Banfield J.F."/>
        </authorList>
    </citation>
    <scope>NUCLEOTIDE SEQUENCE [LARGE SCALE GENOMIC DNA]</scope>
</reference>
<dbReference type="Proteomes" id="UP000034956">
    <property type="component" value="Unassembled WGS sequence"/>
</dbReference>
<dbReference type="AlphaFoldDB" id="A0A0G1UBG0"/>
<sequence length="132" mass="15631">MGKKKVANFLYEDLSYKIRGCVFNVYNSLGFGHKENIYQKALAIEFNKAGIKFEKEKSLPIKYGEKELGKYRPDFVIENKIIIETKTVEFMPKNYETQLVYYLRGTKFRLGFLINFGTPRLDIRRRINSNQR</sequence>
<evidence type="ECO:0000313" key="2">
    <source>
        <dbReference type="Proteomes" id="UP000034956"/>
    </source>
</evidence>
<evidence type="ECO:0000313" key="1">
    <source>
        <dbReference type="EMBL" id="KKU91501.1"/>
    </source>
</evidence>
<name>A0A0G1UBG0_9BACT</name>
<dbReference type="NCBIfam" id="TIGR04256">
    <property type="entry name" value="GxxExxY"/>
    <property type="match status" value="1"/>
</dbReference>
<dbReference type="InterPro" id="IPR026350">
    <property type="entry name" value="GxxExxY"/>
</dbReference>
<dbReference type="EMBL" id="LCPF01000001">
    <property type="protein sequence ID" value="KKU91501.1"/>
    <property type="molecule type" value="Genomic_DNA"/>
</dbReference>
<dbReference type="Pfam" id="PF13366">
    <property type="entry name" value="PDDEXK_3"/>
    <property type="match status" value="1"/>
</dbReference>
<organism evidence="1 2">
    <name type="scientific">Candidatus Jorgensenbacteria bacterium GW2011_GWA1_48_11</name>
    <dbReference type="NCBI Taxonomy" id="1618660"/>
    <lineage>
        <taxon>Bacteria</taxon>
        <taxon>Candidatus Joergenseniibacteriota</taxon>
    </lineage>
</organism>
<dbReference type="Gene3D" id="3.40.91.30">
    <property type="match status" value="1"/>
</dbReference>
<evidence type="ECO:0008006" key="3">
    <source>
        <dbReference type="Google" id="ProtNLM"/>
    </source>
</evidence>
<comment type="caution">
    <text evidence="1">The sequence shown here is derived from an EMBL/GenBank/DDBJ whole genome shotgun (WGS) entry which is preliminary data.</text>
</comment>
<protein>
    <recommendedName>
        <fullName evidence="3">GxxExxY protein</fullName>
    </recommendedName>
</protein>